<dbReference type="AlphaFoldDB" id="A0A3B3RF61"/>
<dbReference type="PANTHER" id="PTHR12215:SF10">
    <property type="entry name" value="L-AMINOADIPATE-SEMIALDEHYDE DEHYDROGENASE-PHOSPHOPANTETHEINYL TRANSFERASE"/>
    <property type="match status" value="1"/>
</dbReference>
<dbReference type="STRING" id="1676925.ENSPKIP00000017044"/>
<dbReference type="GO" id="GO:0005829">
    <property type="term" value="C:cytosol"/>
    <property type="evidence" value="ECO:0007669"/>
    <property type="project" value="TreeGrafter"/>
</dbReference>
<evidence type="ECO:0000256" key="3">
    <source>
        <dbReference type="SAM" id="Phobius"/>
    </source>
</evidence>
<dbReference type="GO" id="GO:0008897">
    <property type="term" value="F:holo-[acyl-carrier-protein] synthase activity"/>
    <property type="evidence" value="ECO:0007669"/>
    <property type="project" value="UniProtKB-EC"/>
</dbReference>
<dbReference type="InterPro" id="IPR050559">
    <property type="entry name" value="P-Pant_transferase_sf"/>
</dbReference>
<name>A0A3B3RF61_9TELE</name>
<keyword evidence="3" id="KW-0472">Membrane</keyword>
<evidence type="ECO:0000256" key="2">
    <source>
        <dbReference type="ARBA" id="ARBA00022679"/>
    </source>
</evidence>
<dbReference type="GO" id="GO:0000287">
    <property type="term" value="F:magnesium ion binding"/>
    <property type="evidence" value="ECO:0007669"/>
    <property type="project" value="InterPro"/>
</dbReference>
<feature type="domain" description="4'-phosphopantetheinyl transferase N-terminal" evidence="4">
    <location>
        <begin position="12"/>
        <end position="49"/>
    </location>
</feature>
<feature type="transmembrane region" description="Helical" evidence="3">
    <location>
        <begin position="69"/>
        <end position="89"/>
    </location>
</feature>
<keyword evidence="3" id="KW-0812">Transmembrane</keyword>
<evidence type="ECO:0000313" key="6">
    <source>
        <dbReference type="Proteomes" id="UP000261540"/>
    </source>
</evidence>
<dbReference type="InterPro" id="IPR037143">
    <property type="entry name" value="4-PPantetheinyl_Trfase_dom_sf"/>
</dbReference>
<organism evidence="5 6">
    <name type="scientific">Paramormyrops kingsleyae</name>
    <dbReference type="NCBI Taxonomy" id="1676925"/>
    <lineage>
        <taxon>Eukaryota</taxon>
        <taxon>Metazoa</taxon>
        <taxon>Chordata</taxon>
        <taxon>Craniata</taxon>
        <taxon>Vertebrata</taxon>
        <taxon>Euteleostomi</taxon>
        <taxon>Actinopterygii</taxon>
        <taxon>Neopterygii</taxon>
        <taxon>Teleostei</taxon>
        <taxon>Osteoglossocephala</taxon>
        <taxon>Osteoglossomorpha</taxon>
        <taxon>Osteoglossiformes</taxon>
        <taxon>Mormyridae</taxon>
        <taxon>Paramormyrops</taxon>
    </lineage>
</organism>
<evidence type="ECO:0000259" key="4">
    <source>
        <dbReference type="Pfam" id="PF22624"/>
    </source>
</evidence>
<reference evidence="5" key="2">
    <citation type="submission" date="2025-09" db="UniProtKB">
        <authorList>
            <consortium name="Ensembl"/>
        </authorList>
    </citation>
    <scope>IDENTIFICATION</scope>
</reference>
<keyword evidence="3" id="KW-1133">Transmembrane helix</keyword>
<dbReference type="Pfam" id="PF22624">
    <property type="entry name" value="AASDHPPT_N"/>
    <property type="match status" value="1"/>
</dbReference>
<dbReference type="InterPro" id="IPR055066">
    <property type="entry name" value="AASDHPPT_N"/>
</dbReference>
<reference evidence="5" key="1">
    <citation type="submission" date="2025-08" db="UniProtKB">
        <authorList>
            <consortium name="Ensembl"/>
        </authorList>
    </citation>
    <scope>IDENTIFICATION</scope>
</reference>
<dbReference type="Gene3D" id="3.90.470.20">
    <property type="entry name" value="4'-phosphopantetheinyl transferase domain"/>
    <property type="match status" value="2"/>
</dbReference>
<keyword evidence="2" id="KW-0808">Transferase</keyword>
<dbReference type="GeneTree" id="ENSGT00990000209061"/>
<dbReference type="Proteomes" id="UP000261540">
    <property type="component" value="Unplaced"/>
</dbReference>
<dbReference type="Ensembl" id="ENSPKIT00000041549.1">
    <property type="protein sequence ID" value="ENSPKIP00000017044.1"/>
    <property type="gene ID" value="ENSPKIG00000003110.1"/>
</dbReference>
<keyword evidence="6" id="KW-1185">Reference proteome</keyword>
<protein>
    <recommendedName>
        <fullName evidence="1">holo-[acyl-carrier-protein] synthase</fullName>
        <ecNumber evidence="1">2.7.8.7</ecNumber>
    </recommendedName>
</protein>
<sequence>MESARWAFRCGSWTPSSGQWLFAARCIQREEKERIGRFMFARDAKFAMVRAGFCPAFRVVYLLKQFRSVVIAIFLFFGVPGSGSVPHFFHIMRRQFTDHEWAVIQGAGSEWTQLDMFYRHWVTMVTSDHHTLPYTCHKILPHIIGNWVSRLLLLSGSLMANGTLCEAGRKKAFWTSSCRCCHVRGEIPKLKGRLTVGAYGISPPQQFTLLTFDDLISGAVPLADEDVQYWEDFQKKVDAPPQPCTERLL</sequence>
<dbReference type="GO" id="GO:0019878">
    <property type="term" value="P:lysine biosynthetic process via aminoadipic acid"/>
    <property type="evidence" value="ECO:0007669"/>
    <property type="project" value="TreeGrafter"/>
</dbReference>
<accession>A0A3B3RF61</accession>
<proteinExistence type="predicted"/>
<evidence type="ECO:0000256" key="1">
    <source>
        <dbReference type="ARBA" id="ARBA00013172"/>
    </source>
</evidence>
<dbReference type="EC" id="2.7.8.7" evidence="1"/>
<dbReference type="PANTHER" id="PTHR12215">
    <property type="entry name" value="PHOSPHOPANTETHEINE TRANSFERASE"/>
    <property type="match status" value="1"/>
</dbReference>
<evidence type="ECO:0000313" key="5">
    <source>
        <dbReference type="Ensembl" id="ENSPKIP00000017044.1"/>
    </source>
</evidence>